<reference evidence="2" key="1">
    <citation type="journal article" date="2011" name="Stand. Genomic Sci.">
        <title>Genome sequence of the filamentous, gliding Thiothrix nivea neotype strain (JP2(T)).</title>
        <authorList>
            <person name="Lapidus A."/>
            <person name="Nolan M."/>
            <person name="Lucas S."/>
            <person name="Glavina Del Rio T."/>
            <person name="Tice H."/>
            <person name="Cheng J.F."/>
            <person name="Tapia R."/>
            <person name="Han C."/>
            <person name="Goodwin L."/>
            <person name="Pitluck S."/>
            <person name="Liolios K."/>
            <person name="Pagani I."/>
            <person name="Ivanova N."/>
            <person name="Huntemann M."/>
            <person name="Mavromatis K."/>
            <person name="Mikhailova N."/>
            <person name="Pati A."/>
            <person name="Chen A."/>
            <person name="Palaniappan K."/>
            <person name="Land M."/>
            <person name="Brambilla E.M."/>
            <person name="Rohde M."/>
            <person name="Abt B."/>
            <person name="Verbarg S."/>
            <person name="Goker M."/>
            <person name="Bristow J."/>
            <person name="Eisen J.A."/>
            <person name="Markowitz V."/>
            <person name="Hugenholtz P."/>
            <person name="Kyrpides N.C."/>
            <person name="Klenk H.P."/>
            <person name="Woyke T."/>
        </authorList>
    </citation>
    <scope>NUCLEOTIDE SEQUENCE [LARGE SCALE GENOMIC DNA]</scope>
    <source>
        <strain evidence="2">ATCC 35100 / DSM 5205 / JP2</strain>
    </source>
</reference>
<protein>
    <recommendedName>
        <fullName evidence="3">Cation transporter</fullName>
    </recommendedName>
</protein>
<evidence type="ECO:0000313" key="1">
    <source>
        <dbReference type="EMBL" id="EIJ33566.1"/>
    </source>
</evidence>
<dbReference type="EMBL" id="JH651384">
    <property type="protein sequence ID" value="EIJ33566.1"/>
    <property type="molecule type" value="Genomic_DNA"/>
</dbReference>
<dbReference type="AlphaFoldDB" id="A0A656HDN3"/>
<keyword evidence="2" id="KW-1185">Reference proteome</keyword>
<accession>A0A656HDN3</accession>
<evidence type="ECO:0008006" key="3">
    <source>
        <dbReference type="Google" id="ProtNLM"/>
    </source>
</evidence>
<organism evidence="1 2">
    <name type="scientific">Thiothrix nivea (strain ATCC 35100 / DSM 5205 / JP2)</name>
    <dbReference type="NCBI Taxonomy" id="870187"/>
    <lineage>
        <taxon>Bacteria</taxon>
        <taxon>Pseudomonadati</taxon>
        <taxon>Pseudomonadota</taxon>
        <taxon>Gammaproteobacteria</taxon>
        <taxon>Thiotrichales</taxon>
        <taxon>Thiotrichaceae</taxon>
        <taxon>Thiothrix</taxon>
    </lineage>
</organism>
<proteinExistence type="predicted"/>
<dbReference type="Proteomes" id="UP000005317">
    <property type="component" value="Unassembled WGS sequence"/>
</dbReference>
<name>A0A656HDN3_THINJ</name>
<sequence length="144" mass="16485">MEYGNVVGWHYTRITANSRQGERMSAIPHLGFDTAALLRLRQHLSIVHHIPGRIRLRLGMALWHSGAQLDRSQLQRLLDGLEGIRDVRLNPAVASVTIEYNPKQVSPDDWETLIHGDSTDASKLLDEWLKRHAQLLHDTFTHKE</sequence>
<gene>
    <name evidence="1" type="ORF">Thini_0941</name>
</gene>
<evidence type="ECO:0000313" key="2">
    <source>
        <dbReference type="Proteomes" id="UP000005317"/>
    </source>
</evidence>